<reference evidence="8 9" key="1">
    <citation type="submission" date="2020-08" db="EMBL/GenBank/DDBJ databases">
        <title>Genomic Encyclopedia of Type Strains, Phase III (KMG-III): the genomes of soil and plant-associated and newly described type strains.</title>
        <authorList>
            <person name="Whitman W."/>
        </authorList>
    </citation>
    <scope>NUCLEOTIDE SEQUENCE [LARGE SCALE GENOMIC DNA]</scope>
    <source>
        <strain evidence="8 9">CECT 8799</strain>
    </source>
</reference>
<evidence type="ECO:0000256" key="6">
    <source>
        <dbReference type="SAM" id="Phobius"/>
    </source>
</evidence>
<dbReference type="PANTHER" id="PTHR38459">
    <property type="entry name" value="PROPHAGE BACTOPRENOL-LINKED GLUCOSE TRANSLOCASE HOMOLOG"/>
    <property type="match status" value="1"/>
</dbReference>
<name>A0A7W4WA20_9GAMM</name>
<dbReference type="RefSeq" id="WP_183457895.1">
    <property type="nucleotide sequence ID" value="NZ_JACHWZ010000005.1"/>
</dbReference>
<evidence type="ECO:0000256" key="5">
    <source>
        <dbReference type="ARBA" id="ARBA00023136"/>
    </source>
</evidence>
<feature type="domain" description="GtrA/DPMS transmembrane" evidence="7">
    <location>
        <begin position="7"/>
        <end position="118"/>
    </location>
</feature>
<feature type="transmembrane region" description="Helical" evidence="6">
    <location>
        <begin position="96"/>
        <end position="119"/>
    </location>
</feature>
<proteinExistence type="inferred from homology"/>
<comment type="subcellular location">
    <subcellularLocation>
        <location evidence="1">Membrane</location>
        <topology evidence="1">Multi-pass membrane protein</topology>
    </subcellularLocation>
</comment>
<gene>
    <name evidence="8" type="ORF">FHS09_001287</name>
</gene>
<dbReference type="Proteomes" id="UP000535937">
    <property type="component" value="Unassembled WGS sequence"/>
</dbReference>
<protein>
    <submittedName>
        <fullName evidence="8">Putative flippase GtrA</fullName>
    </submittedName>
</protein>
<evidence type="ECO:0000256" key="2">
    <source>
        <dbReference type="ARBA" id="ARBA00009399"/>
    </source>
</evidence>
<keyword evidence="9" id="KW-1185">Reference proteome</keyword>
<feature type="transmembrane region" description="Helical" evidence="6">
    <location>
        <begin position="5"/>
        <end position="27"/>
    </location>
</feature>
<comment type="caution">
    <text evidence="8">The sequence shown here is derived from an EMBL/GenBank/DDBJ whole genome shotgun (WGS) entry which is preliminary data.</text>
</comment>
<comment type="similarity">
    <text evidence="2">Belongs to the GtrA family.</text>
</comment>
<evidence type="ECO:0000256" key="4">
    <source>
        <dbReference type="ARBA" id="ARBA00022989"/>
    </source>
</evidence>
<feature type="transmembrane region" description="Helical" evidence="6">
    <location>
        <begin position="71"/>
        <end position="90"/>
    </location>
</feature>
<evidence type="ECO:0000313" key="8">
    <source>
        <dbReference type="EMBL" id="MBB3060468.1"/>
    </source>
</evidence>
<keyword evidence="3 6" id="KW-0812">Transmembrane</keyword>
<dbReference type="Pfam" id="PF04138">
    <property type="entry name" value="GtrA_DPMS_TM"/>
    <property type="match status" value="1"/>
</dbReference>
<evidence type="ECO:0000313" key="9">
    <source>
        <dbReference type="Proteomes" id="UP000535937"/>
    </source>
</evidence>
<accession>A0A7W4WA20</accession>
<evidence type="ECO:0000256" key="1">
    <source>
        <dbReference type="ARBA" id="ARBA00004141"/>
    </source>
</evidence>
<dbReference type="EMBL" id="JACHWZ010000005">
    <property type="protein sequence ID" value="MBB3060468.1"/>
    <property type="molecule type" value="Genomic_DNA"/>
</dbReference>
<dbReference type="GO" id="GO:0000271">
    <property type="term" value="P:polysaccharide biosynthetic process"/>
    <property type="evidence" value="ECO:0007669"/>
    <property type="project" value="InterPro"/>
</dbReference>
<dbReference type="GO" id="GO:0005886">
    <property type="term" value="C:plasma membrane"/>
    <property type="evidence" value="ECO:0007669"/>
    <property type="project" value="TreeGrafter"/>
</dbReference>
<feature type="transmembrane region" description="Helical" evidence="6">
    <location>
        <begin position="33"/>
        <end position="51"/>
    </location>
</feature>
<organism evidence="8 9">
    <name type="scientific">Microbulbifer rhizosphaerae</name>
    <dbReference type="NCBI Taxonomy" id="1562603"/>
    <lineage>
        <taxon>Bacteria</taxon>
        <taxon>Pseudomonadati</taxon>
        <taxon>Pseudomonadota</taxon>
        <taxon>Gammaproteobacteria</taxon>
        <taxon>Cellvibrionales</taxon>
        <taxon>Microbulbiferaceae</taxon>
        <taxon>Microbulbifer</taxon>
    </lineage>
</organism>
<sequence length="122" mass="13493">MIDRLLRFALVGGTATLLQFLLLALFVELLHTGEVAASAASFALSAGFNYWLNYHFTFSSRKSHAQTLPRFVLVALLGLGVNTASFAALLTALHYLAAQVVATGITLLCNFTLHQYWIYRRE</sequence>
<dbReference type="PANTHER" id="PTHR38459:SF1">
    <property type="entry name" value="PROPHAGE BACTOPRENOL-LINKED GLUCOSE TRANSLOCASE HOMOLOG"/>
    <property type="match status" value="1"/>
</dbReference>
<dbReference type="AlphaFoldDB" id="A0A7W4WA20"/>
<keyword evidence="4 6" id="KW-1133">Transmembrane helix</keyword>
<evidence type="ECO:0000256" key="3">
    <source>
        <dbReference type="ARBA" id="ARBA00022692"/>
    </source>
</evidence>
<dbReference type="InterPro" id="IPR007267">
    <property type="entry name" value="GtrA_DPMS_TM"/>
</dbReference>
<evidence type="ECO:0000259" key="7">
    <source>
        <dbReference type="Pfam" id="PF04138"/>
    </source>
</evidence>
<keyword evidence="5 6" id="KW-0472">Membrane</keyword>
<dbReference type="InterPro" id="IPR051401">
    <property type="entry name" value="GtrA_CellWall_Glycosyl"/>
</dbReference>